<proteinExistence type="predicted"/>
<evidence type="ECO:0000256" key="2">
    <source>
        <dbReference type="ARBA" id="ARBA00023125"/>
    </source>
</evidence>
<dbReference type="RefSeq" id="WP_088099829.1">
    <property type="nucleotide sequence ID" value="NZ_CP036038.1"/>
</dbReference>
<dbReference type="Pfam" id="PF12833">
    <property type="entry name" value="HTH_18"/>
    <property type="match status" value="1"/>
</dbReference>
<dbReference type="Proteomes" id="UP000195696">
    <property type="component" value="Unassembled WGS sequence"/>
</dbReference>
<dbReference type="PANTHER" id="PTHR43280:SF34">
    <property type="entry name" value="ARAC-FAMILY TRANSCRIPTIONAL REGULATOR"/>
    <property type="match status" value="1"/>
</dbReference>
<organism evidence="5 6">
    <name type="scientific">Bacillus mycoides</name>
    <dbReference type="NCBI Taxonomy" id="1405"/>
    <lineage>
        <taxon>Bacteria</taxon>
        <taxon>Bacillati</taxon>
        <taxon>Bacillota</taxon>
        <taxon>Bacilli</taxon>
        <taxon>Bacillales</taxon>
        <taxon>Bacillaceae</taxon>
        <taxon>Bacillus</taxon>
        <taxon>Bacillus cereus group</taxon>
    </lineage>
</organism>
<keyword evidence="2" id="KW-0238">DNA-binding</keyword>
<dbReference type="Gene3D" id="1.10.10.60">
    <property type="entry name" value="Homeodomain-like"/>
    <property type="match status" value="2"/>
</dbReference>
<keyword evidence="1" id="KW-0805">Transcription regulation</keyword>
<dbReference type="GO" id="GO:0003700">
    <property type="term" value="F:DNA-binding transcription factor activity"/>
    <property type="evidence" value="ECO:0007669"/>
    <property type="project" value="InterPro"/>
</dbReference>
<keyword evidence="3" id="KW-0804">Transcription</keyword>
<feature type="domain" description="HTH araC/xylS-type" evidence="4">
    <location>
        <begin position="307"/>
        <end position="405"/>
    </location>
</feature>
<dbReference type="PANTHER" id="PTHR43280">
    <property type="entry name" value="ARAC-FAMILY TRANSCRIPTIONAL REGULATOR"/>
    <property type="match status" value="1"/>
</dbReference>
<evidence type="ECO:0000313" key="5">
    <source>
        <dbReference type="EMBL" id="SCB71600.1"/>
    </source>
</evidence>
<name>A0A1G4ERN1_BACMY</name>
<dbReference type="PROSITE" id="PS00041">
    <property type="entry name" value="HTH_ARAC_FAMILY_1"/>
    <property type="match status" value="1"/>
</dbReference>
<dbReference type="SUPFAM" id="SSF46689">
    <property type="entry name" value="Homeodomain-like"/>
    <property type="match status" value="2"/>
</dbReference>
<sequence>MNNQADISHFCNLIYQIFKVPIHFLSPDKNILYKFSSNDIYNPFDSSIEESLNELYQKNDLYNFPLVKTNKYLEHYVLIHITDHKYEDGTLIIGPSMYPQVSKDMVIKLMEEFNSSASIPDGISYYNSIPVMKKITLIQIGILLYSLISKEKLDVNTVWKRNKSLEQRSYPAINPDLYISSQRQNSSKYYDITLERQFFTAIKEGNKQKLIQYAYEFPQENAATLSNTSQLRNQKNNGIIAITLATRYAIDGNLPSEIAFSLSELYIQALEQLDNMYSINRVIEDALCTFADHVKEYNSKRYSNMITLCLDYINKNIYREVSLNDLAKLLNITPTYLSRLFKKEVEISFSEYIQRERIEEAKKLLLLTSYPLSDICAWLNFNDQSYFTRVFKKFTSMTPKQYREQHTVI</sequence>
<accession>A0A1G4ERN1</accession>
<evidence type="ECO:0000259" key="4">
    <source>
        <dbReference type="PROSITE" id="PS01124"/>
    </source>
</evidence>
<reference evidence="5 6" key="1">
    <citation type="submission" date="2016-08" db="EMBL/GenBank/DDBJ databases">
        <authorList>
            <person name="Seilhamer J.J."/>
        </authorList>
    </citation>
    <scope>NUCLEOTIDE SEQUENCE [LARGE SCALE GENOMIC DNA]</scope>
    <source>
        <strain evidence="5 6">SDA_GO95</strain>
    </source>
</reference>
<dbReference type="InterPro" id="IPR018060">
    <property type="entry name" value="HTH_AraC"/>
</dbReference>
<evidence type="ECO:0000256" key="3">
    <source>
        <dbReference type="ARBA" id="ARBA00023163"/>
    </source>
</evidence>
<dbReference type="EMBL" id="FMAK01000088">
    <property type="protein sequence ID" value="SCB71600.1"/>
    <property type="molecule type" value="Genomic_DNA"/>
</dbReference>
<dbReference type="InterPro" id="IPR009057">
    <property type="entry name" value="Homeodomain-like_sf"/>
</dbReference>
<dbReference type="AlphaFoldDB" id="A0A1G4ERN1"/>
<evidence type="ECO:0000313" key="6">
    <source>
        <dbReference type="Proteomes" id="UP000195696"/>
    </source>
</evidence>
<evidence type="ECO:0000256" key="1">
    <source>
        <dbReference type="ARBA" id="ARBA00023015"/>
    </source>
</evidence>
<gene>
    <name evidence="5" type="ORF">BWGO95_05856</name>
</gene>
<dbReference type="InterPro" id="IPR018062">
    <property type="entry name" value="HTH_AraC-typ_CS"/>
</dbReference>
<dbReference type="PROSITE" id="PS01124">
    <property type="entry name" value="HTH_ARAC_FAMILY_2"/>
    <property type="match status" value="1"/>
</dbReference>
<dbReference type="GO" id="GO:0043565">
    <property type="term" value="F:sequence-specific DNA binding"/>
    <property type="evidence" value="ECO:0007669"/>
    <property type="project" value="InterPro"/>
</dbReference>
<dbReference type="SMART" id="SM00342">
    <property type="entry name" value="HTH_ARAC"/>
    <property type="match status" value="1"/>
</dbReference>
<protein>
    <submittedName>
        <fullName evidence="5">Transcriptional regulator, AraC family</fullName>
    </submittedName>
</protein>